<feature type="region of interest" description="Disordered" evidence="1">
    <location>
        <begin position="109"/>
        <end position="139"/>
    </location>
</feature>
<accession>A0ABS3S4V6</accession>
<name>A0ABS3S4V6_9ACTN</name>
<keyword evidence="3" id="KW-1185">Reference proteome</keyword>
<dbReference type="Proteomes" id="UP000680206">
    <property type="component" value="Unassembled WGS sequence"/>
</dbReference>
<gene>
    <name evidence="2" type="ORF">J4709_41155</name>
</gene>
<sequence>MHRQDPDRLLTANLFAAATRLAGWKRPEEKAWKAAVAELERIATVRERRQPSAVHEPPATLRADLLAEVAGILIGAAPDSYPEQNLIAADLLREAGAPEDIIQRWIPVGRERREGGGAPFSKAAPARPPTARKPDRPAS</sequence>
<dbReference type="EMBL" id="JAGEPF010000032">
    <property type="protein sequence ID" value="MBO2463997.1"/>
    <property type="molecule type" value="Genomic_DNA"/>
</dbReference>
<dbReference type="RefSeq" id="WP_208250150.1">
    <property type="nucleotide sequence ID" value="NZ_JAGEPF010000032.1"/>
</dbReference>
<evidence type="ECO:0000313" key="2">
    <source>
        <dbReference type="EMBL" id="MBO2463997.1"/>
    </source>
</evidence>
<evidence type="ECO:0000256" key="1">
    <source>
        <dbReference type="SAM" id="MobiDB-lite"/>
    </source>
</evidence>
<organism evidence="2 3">
    <name type="scientific">Actinomadura violacea</name>
    <dbReference type="NCBI Taxonomy" id="2819934"/>
    <lineage>
        <taxon>Bacteria</taxon>
        <taxon>Bacillati</taxon>
        <taxon>Actinomycetota</taxon>
        <taxon>Actinomycetes</taxon>
        <taxon>Streptosporangiales</taxon>
        <taxon>Thermomonosporaceae</taxon>
        <taxon>Actinomadura</taxon>
    </lineage>
</organism>
<reference evidence="2 3" key="1">
    <citation type="submission" date="2021-03" db="EMBL/GenBank/DDBJ databases">
        <title>Actinomadura violae sp. nov., isolated from lichen in Thailand.</title>
        <authorList>
            <person name="Kanchanasin P."/>
            <person name="Saeng-In P."/>
            <person name="Phongsopitanun W."/>
            <person name="Yuki M."/>
            <person name="Kudo T."/>
            <person name="Ohkuma M."/>
            <person name="Tanasupawat S."/>
        </authorList>
    </citation>
    <scope>NUCLEOTIDE SEQUENCE [LARGE SCALE GENOMIC DNA]</scope>
    <source>
        <strain evidence="2 3">LCR2-06</strain>
    </source>
</reference>
<evidence type="ECO:0000313" key="3">
    <source>
        <dbReference type="Proteomes" id="UP000680206"/>
    </source>
</evidence>
<comment type="caution">
    <text evidence="2">The sequence shown here is derived from an EMBL/GenBank/DDBJ whole genome shotgun (WGS) entry which is preliminary data.</text>
</comment>
<proteinExistence type="predicted"/>
<protein>
    <submittedName>
        <fullName evidence="2">Uncharacterized protein</fullName>
    </submittedName>
</protein>